<dbReference type="InterPro" id="IPR009937">
    <property type="entry name" value="Phage_holin_3_6"/>
</dbReference>
<accession>A0ABQ4F282</accession>
<organism evidence="2 3">
    <name type="scientific">Plantactinospora mayteni</name>
    <dbReference type="NCBI Taxonomy" id="566021"/>
    <lineage>
        <taxon>Bacteria</taxon>
        <taxon>Bacillati</taxon>
        <taxon>Actinomycetota</taxon>
        <taxon>Actinomycetes</taxon>
        <taxon>Micromonosporales</taxon>
        <taxon>Micromonosporaceae</taxon>
        <taxon>Plantactinospora</taxon>
    </lineage>
</organism>
<feature type="transmembrane region" description="Helical" evidence="1">
    <location>
        <begin position="79"/>
        <end position="101"/>
    </location>
</feature>
<dbReference type="Pfam" id="PF07332">
    <property type="entry name" value="Phage_holin_3_6"/>
    <property type="match status" value="1"/>
</dbReference>
<reference evidence="2 3" key="1">
    <citation type="submission" date="2021-01" db="EMBL/GenBank/DDBJ databases">
        <title>Whole genome shotgun sequence of Plantactinospora mayteni NBRC 109088.</title>
        <authorList>
            <person name="Komaki H."/>
            <person name="Tamura T."/>
        </authorList>
    </citation>
    <scope>NUCLEOTIDE SEQUENCE [LARGE SCALE GENOMIC DNA]</scope>
    <source>
        <strain evidence="2 3">NBRC 109088</strain>
    </source>
</reference>
<proteinExistence type="predicted"/>
<dbReference type="Proteomes" id="UP000621500">
    <property type="component" value="Unassembled WGS sequence"/>
</dbReference>
<keyword evidence="1" id="KW-0812">Transmembrane</keyword>
<keyword evidence="1" id="KW-1133">Transmembrane helix</keyword>
<keyword evidence="1" id="KW-0472">Membrane</keyword>
<feature type="transmembrane region" description="Helical" evidence="1">
    <location>
        <begin position="40"/>
        <end position="67"/>
    </location>
</feature>
<keyword evidence="3" id="KW-1185">Reference proteome</keyword>
<protein>
    <recommendedName>
        <fullName evidence="4">Phage holin family protein</fullName>
    </recommendedName>
</protein>
<name>A0ABQ4F282_9ACTN</name>
<evidence type="ECO:0000256" key="1">
    <source>
        <dbReference type="SAM" id="Phobius"/>
    </source>
</evidence>
<comment type="caution">
    <text evidence="2">The sequence shown here is derived from an EMBL/GenBank/DDBJ whole genome shotgun (WGS) entry which is preliminary data.</text>
</comment>
<evidence type="ECO:0000313" key="3">
    <source>
        <dbReference type="Proteomes" id="UP000621500"/>
    </source>
</evidence>
<dbReference type="EMBL" id="BONX01000063">
    <property type="protein sequence ID" value="GIH01011.1"/>
    <property type="molecule type" value="Genomic_DNA"/>
</dbReference>
<sequence>MEPATGDVAPADRLAQDIAVLARRETARMRGDLAESVRRAGLGAALLVGGGIAAVLGLGSASAAALWLLDARQPPRRAAAVLAAGYLGTAAFLTVVGLVRLRSAGGRTGRLGTELRGVLAGVRAGRG</sequence>
<evidence type="ECO:0000313" key="2">
    <source>
        <dbReference type="EMBL" id="GIH01011.1"/>
    </source>
</evidence>
<gene>
    <name evidence="2" type="ORF">Pma05_75830</name>
</gene>
<evidence type="ECO:0008006" key="4">
    <source>
        <dbReference type="Google" id="ProtNLM"/>
    </source>
</evidence>